<keyword evidence="7" id="KW-0067">ATP-binding</keyword>
<evidence type="ECO:0000313" key="13">
    <source>
        <dbReference type="EMBL" id="CCH73999.1"/>
    </source>
</evidence>
<keyword evidence="2 13" id="KW-0723">Serine/threonine-protein kinase</keyword>
<dbReference type="SMART" id="SM00220">
    <property type="entry name" value="S_TKc"/>
    <property type="match status" value="1"/>
</dbReference>
<keyword evidence="6 13" id="KW-0418">Kinase</keyword>
<dbReference type="AlphaFoldDB" id="W6K3X0"/>
<gene>
    <name evidence="13" type="ORF">BN11_3610003</name>
</gene>
<dbReference type="PROSITE" id="PS50011">
    <property type="entry name" value="PROTEIN_KINASE_DOM"/>
    <property type="match status" value="1"/>
</dbReference>
<keyword evidence="3" id="KW-0808">Transferase</keyword>
<dbReference type="SUPFAM" id="SSF56112">
    <property type="entry name" value="Protein kinase-like (PK-like)"/>
    <property type="match status" value="1"/>
</dbReference>
<organism evidence="13 14">
    <name type="scientific">Nostocoides australiense Ben110</name>
    <dbReference type="NCBI Taxonomy" id="1193182"/>
    <lineage>
        <taxon>Bacteria</taxon>
        <taxon>Bacillati</taxon>
        <taxon>Actinomycetota</taxon>
        <taxon>Actinomycetes</taxon>
        <taxon>Micrococcales</taxon>
        <taxon>Intrasporangiaceae</taxon>
        <taxon>Nostocoides</taxon>
    </lineage>
</organism>
<evidence type="ECO:0000259" key="12">
    <source>
        <dbReference type="PROSITE" id="PS51178"/>
    </source>
</evidence>
<feature type="domain" description="PASTA" evidence="12">
    <location>
        <begin position="426"/>
        <end position="491"/>
    </location>
</feature>
<feature type="region of interest" description="Disordered" evidence="10">
    <location>
        <begin position="562"/>
        <end position="624"/>
    </location>
</feature>
<protein>
    <recommendedName>
        <fullName evidence="1">non-specific serine/threonine protein kinase</fullName>
        <ecNumber evidence="1">2.7.11.1</ecNumber>
    </recommendedName>
</protein>
<feature type="compositionally biased region" description="Low complexity" evidence="10">
    <location>
        <begin position="579"/>
        <end position="591"/>
    </location>
</feature>
<dbReference type="InterPro" id="IPR005543">
    <property type="entry name" value="PASTA_dom"/>
</dbReference>
<evidence type="ECO:0000256" key="9">
    <source>
        <dbReference type="ARBA" id="ARBA00048679"/>
    </source>
</evidence>
<dbReference type="RefSeq" id="WP_048699534.1">
    <property type="nucleotide sequence ID" value="NZ_HG764815.1"/>
</dbReference>
<dbReference type="GO" id="GO:0004674">
    <property type="term" value="F:protein serine/threonine kinase activity"/>
    <property type="evidence" value="ECO:0007669"/>
    <property type="project" value="UniProtKB-KW"/>
</dbReference>
<name>W6K3X0_9MICO</name>
<keyword evidence="5" id="KW-0547">Nucleotide-binding</keyword>
<dbReference type="Gene3D" id="1.10.510.10">
    <property type="entry name" value="Transferase(Phosphotransferase) domain 1"/>
    <property type="match status" value="1"/>
</dbReference>
<evidence type="ECO:0000256" key="4">
    <source>
        <dbReference type="ARBA" id="ARBA00022737"/>
    </source>
</evidence>
<evidence type="ECO:0000256" key="6">
    <source>
        <dbReference type="ARBA" id="ARBA00022777"/>
    </source>
</evidence>
<evidence type="ECO:0000313" key="14">
    <source>
        <dbReference type="Proteomes" id="UP000035763"/>
    </source>
</evidence>
<keyword evidence="14" id="KW-1185">Reference proteome</keyword>
<evidence type="ECO:0000256" key="1">
    <source>
        <dbReference type="ARBA" id="ARBA00012513"/>
    </source>
</evidence>
<comment type="catalytic activity">
    <reaction evidence="8">
        <text>L-threonyl-[protein] + ATP = O-phospho-L-threonyl-[protein] + ADP + H(+)</text>
        <dbReference type="Rhea" id="RHEA:46608"/>
        <dbReference type="Rhea" id="RHEA-COMP:11060"/>
        <dbReference type="Rhea" id="RHEA-COMP:11605"/>
        <dbReference type="ChEBI" id="CHEBI:15378"/>
        <dbReference type="ChEBI" id="CHEBI:30013"/>
        <dbReference type="ChEBI" id="CHEBI:30616"/>
        <dbReference type="ChEBI" id="CHEBI:61977"/>
        <dbReference type="ChEBI" id="CHEBI:456216"/>
        <dbReference type="EC" id="2.7.11.1"/>
    </reaction>
</comment>
<dbReference type="GO" id="GO:0045717">
    <property type="term" value="P:negative regulation of fatty acid biosynthetic process"/>
    <property type="evidence" value="ECO:0007669"/>
    <property type="project" value="UniProtKB-ARBA"/>
</dbReference>
<feature type="compositionally biased region" description="Basic and acidic residues" evidence="10">
    <location>
        <begin position="396"/>
        <end position="409"/>
    </location>
</feature>
<dbReference type="FunFam" id="3.30.200.20:FF:000035">
    <property type="entry name" value="Serine/threonine protein kinase Stk1"/>
    <property type="match status" value="1"/>
</dbReference>
<evidence type="ECO:0000256" key="2">
    <source>
        <dbReference type="ARBA" id="ARBA00022527"/>
    </source>
</evidence>
<sequence length="624" mass="66319">MTIHVPKLLGGRYEVGELIARGGMAEVHHGYDTRLGRTVAIKILRSDHVRDAHFLSRFRREAQSVAGLNHRNIVAVYDSGEDQLTETGGARVPVPWIIMEYVDGYTLRELLNEHGDLPPQEAARITESVLDALAYSHEMGMVHRDIKPANVMVAGDGTVKVMDFGIARAVADTQATMTHTSSVMGTAQYISPEQAEGLTVDSRSDLYSTGCLLFELLTGRTPFVGEPVSLTYQHVSKPPPLASSLNPAVSEDLDAVIALALTKDREQRYQEAEDFRDDLRSVRLGRPVSAAAYAALRADQPTAVVAPAQHIPPTPVDVLAPEQPYDEPRRRGSGVLIASILLLAVGVLGFAAKTYLDSRPEYVTVPSVVGKTLTKASSDLQAAGFEVSSSYQPSSEYDKDKVMDQDPKGGTEQLAGKQINLTVSGGPAATRVPPLAGLTLDEATAALEDAGLELGDVRSLDSPDAKKDEVVSSTPEEYADAAEGDEVDLTVGTGKVALPDLVGKTQDEARAILAELKLPVLTVLEESSETEDTVLRTDPKKGEVNVGTTVTLTLAKPRTIVQTTTITTTQSSTPPPTEPTTSTDTATSTSTTPPPTDTGTGGGGTNTGNTIPTISQTSAPPLRN</sequence>
<dbReference type="Pfam" id="PF03793">
    <property type="entry name" value="PASTA"/>
    <property type="match status" value="3"/>
</dbReference>
<comment type="caution">
    <text evidence="13">The sequence shown here is derived from an EMBL/GenBank/DDBJ whole genome shotgun (WGS) entry which is preliminary data.</text>
</comment>
<evidence type="ECO:0000259" key="11">
    <source>
        <dbReference type="PROSITE" id="PS50011"/>
    </source>
</evidence>
<dbReference type="STRING" id="1193182.BN11_3610003"/>
<feature type="domain" description="PASTA" evidence="12">
    <location>
        <begin position="492"/>
        <end position="556"/>
    </location>
</feature>
<dbReference type="InterPro" id="IPR008271">
    <property type="entry name" value="Ser/Thr_kinase_AS"/>
</dbReference>
<dbReference type="CDD" id="cd14014">
    <property type="entry name" value="STKc_PknB_like"/>
    <property type="match status" value="1"/>
</dbReference>
<evidence type="ECO:0000256" key="7">
    <source>
        <dbReference type="ARBA" id="ARBA00022840"/>
    </source>
</evidence>
<accession>W6K3X0</accession>
<dbReference type="Pfam" id="PF00069">
    <property type="entry name" value="Pkinase"/>
    <property type="match status" value="1"/>
</dbReference>
<dbReference type="EMBL" id="CAJA01000292">
    <property type="protein sequence ID" value="CCH73999.1"/>
    <property type="molecule type" value="Genomic_DNA"/>
</dbReference>
<dbReference type="OrthoDB" id="9762169at2"/>
<dbReference type="NCBIfam" id="NF033483">
    <property type="entry name" value="PknB_PASTA_kin"/>
    <property type="match status" value="1"/>
</dbReference>
<dbReference type="FunFam" id="1.10.510.10:FF:000021">
    <property type="entry name" value="Serine/threonine protein kinase"/>
    <property type="match status" value="1"/>
</dbReference>
<feature type="domain" description="PASTA" evidence="12">
    <location>
        <begin position="359"/>
        <end position="425"/>
    </location>
</feature>
<evidence type="ECO:0000256" key="8">
    <source>
        <dbReference type="ARBA" id="ARBA00047899"/>
    </source>
</evidence>
<feature type="compositionally biased region" description="Low complexity" evidence="10">
    <location>
        <begin position="563"/>
        <end position="572"/>
    </location>
</feature>
<dbReference type="InterPro" id="IPR011009">
    <property type="entry name" value="Kinase-like_dom_sf"/>
</dbReference>
<evidence type="ECO:0000256" key="10">
    <source>
        <dbReference type="SAM" id="MobiDB-lite"/>
    </source>
</evidence>
<dbReference type="EC" id="2.7.11.1" evidence="1"/>
<dbReference type="PROSITE" id="PS00108">
    <property type="entry name" value="PROTEIN_KINASE_ST"/>
    <property type="match status" value="1"/>
</dbReference>
<dbReference type="Gene3D" id="3.30.200.20">
    <property type="entry name" value="Phosphorylase Kinase, domain 1"/>
    <property type="match status" value="1"/>
</dbReference>
<keyword evidence="4" id="KW-0677">Repeat</keyword>
<dbReference type="Gene3D" id="3.30.10.20">
    <property type="match status" value="3"/>
</dbReference>
<dbReference type="CDD" id="cd06577">
    <property type="entry name" value="PASTA_pknB"/>
    <property type="match status" value="3"/>
</dbReference>
<evidence type="ECO:0000256" key="3">
    <source>
        <dbReference type="ARBA" id="ARBA00022679"/>
    </source>
</evidence>
<dbReference type="InterPro" id="IPR000719">
    <property type="entry name" value="Prot_kinase_dom"/>
</dbReference>
<dbReference type="PANTHER" id="PTHR43289:SF6">
    <property type="entry name" value="SERINE_THREONINE-PROTEIN KINASE NEKL-3"/>
    <property type="match status" value="1"/>
</dbReference>
<feature type="region of interest" description="Disordered" evidence="10">
    <location>
        <begin position="387"/>
        <end position="411"/>
    </location>
</feature>
<feature type="domain" description="Protein kinase" evidence="11">
    <location>
        <begin position="13"/>
        <end position="280"/>
    </location>
</feature>
<dbReference type="PANTHER" id="PTHR43289">
    <property type="entry name" value="MITOGEN-ACTIVATED PROTEIN KINASE KINASE KINASE 20-RELATED"/>
    <property type="match status" value="1"/>
</dbReference>
<dbReference type="PROSITE" id="PS51178">
    <property type="entry name" value="PASTA"/>
    <property type="match status" value="3"/>
</dbReference>
<dbReference type="SMART" id="SM00740">
    <property type="entry name" value="PASTA"/>
    <property type="match status" value="3"/>
</dbReference>
<evidence type="ECO:0000256" key="5">
    <source>
        <dbReference type="ARBA" id="ARBA00022741"/>
    </source>
</evidence>
<reference evidence="13 14" key="1">
    <citation type="journal article" date="2013" name="ISME J.">
        <title>A metabolic model for members of the genus Tetrasphaera involved in enhanced biological phosphorus removal.</title>
        <authorList>
            <person name="Kristiansen R."/>
            <person name="Nguyen H.T.T."/>
            <person name="Saunders A.M."/>
            <person name="Nielsen J.L."/>
            <person name="Wimmer R."/>
            <person name="Le V.Q."/>
            <person name="McIlroy S.J."/>
            <person name="Petrovski S."/>
            <person name="Seviour R.J."/>
            <person name="Calteau A."/>
            <person name="Nielsen K.L."/>
            <person name="Nielsen P.H."/>
        </authorList>
    </citation>
    <scope>NUCLEOTIDE SEQUENCE [LARGE SCALE GENOMIC DNA]</scope>
    <source>
        <strain evidence="13 14">Ben110</strain>
    </source>
</reference>
<dbReference type="GO" id="GO:0005524">
    <property type="term" value="F:ATP binding"/>
    <property type="evidence" value="ECO:0007669"/>
    <property type="project" value="UniProtKB-KW"/>
</dbReference>
<dbReference type="Proteomes" id="UP000035763">
    <property type="component" value="Unassembled WGS sequence"/>
</dbReference>
<proteinExistence type="predicted"/>
<comment type="catalytic activity">
    <reaction evidence="9">
        <text>L-seryl-[protein] + ATP = O-phospho-L-seryl-[protein] + ADP + H(+)</text>
        <dbReference type="Rhea" id="RHEA:17989"/>
        <dbReference type="Rhea" id="RHEA-COMP:9863"/>
        <dbReference type="Rhea" id="RHEA-COMP:11604"/>
        <dbReference type="ChEBI" id="CHEBI:15378"/>
        <dbReference type="ChEBI" id="CHEBI:29999"/>
        <dbReference type="ChEBI" id="CHEBI:30616"/>
        <dbReference type="ChEBI" id="CHEBI:83421"/>
        <dbReference type="ChEBI" id="CHEBI:456216"/>
        <dbReference type="EC" id="2.7.11.1"/>
    </reaction>
</comment>